<evidence type="ECO:0000256" key="1">
    <source>
        <dbReference type="ARBA" id="ARBA00023242"/>
    </source>
</evidence>
<dbReference type="OrthoDB" id="5362630at2759"/>
<name>A0A4U6XH96_9PEZI</name>
<dbReference type="PROSITE" id="PS50048">
    <property type="entry name" value="ZN2_CY6_FUNGAL_2"/>
    <property type="match status" value="1"/>
</dbReference>
<gene>
    <name evidence="4" type="ORF">CTA1_13392</name>
</gene>
<dbReference type="AlphaFoldDB" id="A0A4U6XH96"/>
<feature type="domain" description="Zn(2)-C6 fungal-type" evidence="3">
    <location>
        <begin position="289"/>
        <end position="332"/>
    </location>
</feature>
<evidence type="ECO:0000313" key="5">
    <source>
        <dbReference type="Proteomes" id="UP000310108"/>
    </source>
</evidence>
<proteinExistence type="predicted"/>
<reference evidence="4 5" key="1">
    <citation type="journal article" date="2019" name="PLoS ONE">
        <title>Comparative genome analysis indicates high evolutionary potential of pathogenicity genes in Colletotrichum tanaceti.</title>
        <authorList>
            <person name="Lelwala R.V."/>
            <person name="Korhonen P.K."/>
            <person name="Young N.D."/>
            <person name="Scott J.B."/>
            <person name="Ades P.A."/>
            <person name="Gasser R.B."/>
            <person name="Taylor P.W.J."/>
        </authorList>
    </citation>
    <scope>NUCLEOTIDE SEQUENCE [LARGE SCALE GENOMIC DNA]</scope>
    <source>
        <strain evidence="4">BRIP57314</strain>
    </source>
</reference>
<dbReference type="GO" id="GO:0000981">
    <property type="term" value="F:DNA-binding transcription factor activity, RNA polymerase II-specific"/>
    <property type="evidence" value="ECO:0007669"/>
    <property type="project" value="InterPro"/>
</dbReference>
<dbReference type="EMBL" id="PJEX01000114">
    <property type="protein sequence ID" value="TKW54994.1"/>
    <property type="molecule type" value="Genomic_DNA"/>
</dbReference>
<comment type="caution">
    <text evidence="4">The sequence shown here is derived from an EMBL/GenBank/DDBJ whole genome shotgun (WGS) entry which is preliminary data.</text>
</comment>
<dbReference type="GO" id="GO:0008270">
    <property type="term" value="F:zinc ion binding"/>
    <property type="evidence" value="ECO:0007669"/>
    <property type="project" value="InterPro"/>
</dbReference>
<keyword evidence="1" id="KW-0539">Nucleus</keyword>
<dbReference type="Proteomes" id="UP000310108">
    <property type="component" value="Unassembled WGS sequence"/>
</dbReference>
<keyword evidence="5" id="KW-1185">Reference proteome</keyword>
<evidence type="ECO:0000259" key="3">
    <source>
        <dbReference type="PROSITE" id="PS50048"/>
    </source>
</evidence>
<dbReference type="PANTHER" id="PTHR35392:SF3">
    <property type="entry name" value="ZN(2)-C6 FUNGAL-TYPE DOMAIN-CONTAINING PROTEIN"/>
    <property type="match status" value="1"/>
</dbReference>
<dbReference type="STRING" id="1306861.A0A4U6XH96"/>
<dbReference type="InterPro" id="IPR052973">
    <property type="entry name" value="Fungal_sec-metab_reg_TF"/>
</dbReference>
<dbReference type="SUPFAM" id="SSF57701">
    <property type="entry name" value="Zn2/Cys6 DNA-binding domain"/>
    <property type="match status" value="1"/>
</dbReference>
<evidence type="ECO:0000256" key="2">
    <source>
        <dbReference type="SAM" id="MobiDB-lite"/>
    </source>
</evidence>
<sequence>MEDSEAPEVWSSHAAPIFSDTKIAGHGQAAFYPTHYDEYADSQPQSRWEEYEGLSGAQVAAVPFHEYYHPIDGSYQSAEELFSSESLGSVQAGCLDEPTLQLMTSAVVSRGSQYSDFDNSSQLAGCYSTDPHQDARQTGRDTLVGLERAADCRGQPRQWEVSSAGLATGSTWISPPPSTIALSSGPCSPRETCIVSPRRCPFPEHQPTAHRSQASPPHDVEREPVAAGRSPEAEVRSSYCYGTAGKSNAVTGHKKAADSERTAKTGSRRKRTMTEEERRAIADTRQIGACIRCRMQRLKCDVNPDDRQGPCLTCSRVDMSSAKVVHRQPCIRTKLSDVVLYRDPNTAVVNSCETGGPRLWDGDATHRIHVVMRGLCSVPMPVDVRRFVESPGDQVHYAWLDEGSGEVRKTALEPYALASVNKTRRDFDEYVEANAVGSWEEKTKRGDANQLILDHYKRALEHYNRVKDAENVVDQRLLLNLFKLRFALHVCMHPSWVYDRNTKSASCLGMMPARGEFHPLLDRVPTPPTITEQLNSISHIVVLKYHEQVLEDLEKICCKKIRTSFFTVYAVVFLMLHELAVMTEHHRLDALLCQDAEQQPRQYAYLSYLETAKKSANILLLHWQYYRRAPDSLCPADGWIGDHITKWFWTGLSGEHEEFCRESWQKMREMREDVRCPEQRDFGNPFYWISQMFEDDWSLKDIWHRQGRAEAVKDPDATPVARPLRAKRRK</sequence>
<feature type="region of interest" description="Disordered" evidence="2">
    <location>
        <begin position="248"/>
        <end position="278"/>
    </location>
</feature>
<accession>A0A4U6XH96</accession>
<dbReference type="InterPro" id="IPR036864">
    <property type="entry name" value="Zn2-C6_fun-type_DNA-bd_sf"/>
</dbReference>
<protein>
    <recommendedName>
        <fullName evidence="3">Zn(2)-C6 fungal-type domain-containing protein</fullName>
    </recommendedName>
</protein>
<dbReference type="PANTHER" id="PTHR35392">
    <property type="entry name" value="ZN(II)2CYS6 TRANSCRIPTION FACTOR (EUROFUNG)-RELATED-RELATED"/>
    <property type="match status" value="1"/>
</dbReference>
<evidence type="ECO:0000313" key="4">
    <source>
        <dbReference type="EMBL" id="TKW54994.1"/>
    </source>
</evidence>
<feature type="region of interest" description="Disordered" evidence="2">
    <location>
        <begin position="200"/>
        <end position="232"/>
    </location>
</feature>
<organism evidence="4 5">
    <name type="scientific">Colletotrichum tanaceti</name>
    <dbReference type="NCBI Taxonomy" id="1306861"/>
    <lineage>
        <taxon>Eukaryota</taxon>
        <taxon>Fungi</taxon>
        <taxon>Dikarya</taxon>
        <taxon>Ascomycota</taxon>
        <taxon>Pezizomycotina</taxon>
        <taxon>Sordariomycetes</taxon>
        <taxon>Hypocreomycetidae</taxon>
        <taxon>Glomerellales</taxon>
        <taxon>Glomerellaceae</taxon>
        <taxon>Colletotrichum</taxon>
        <taxon>Colletotrichum destructivum species complex</taxon>
    </lineage>
</organism>
<feature type="region of interest" description="Disordered" evidence="2">
    <location>
        <begin position="710"/>
        <end position="730"/>
    </location>
</feature>
<dbReference type="CDD" id="cd00067">
    <property type="entry name" value="GAL4"/>
    <property type="match status" value="1"/>
</dbReference>
<dbReference type="InterPro" id="IPR001138">
    <property type="entry name" value="Zn2Cys6_DnaBD"/>
</dbReference>